<reference evidence="8 9" key="1">
    <citation type="submission" date="2019-05" db="EMBL/GenBank/DDBJ databases">
        <title>The Complete Genome Sequence of the n-alkane-degrading Desulfoglaeba alkanexedens ALDC reveals multiple alkylsuccinate synthase gene clusters.</title>
        <authorList>
            <person name="Callaghan A.V."/>
            <person name="Davidova I.A."/>
            <person name="Duncan K.E."/>
            <person name="Morris B."/>
            <person name="McInerney M.J."/>
        </authorList>
    </citation>
    <scope>NUCLEOTIDE SEQUENCE [LARGE SCALE GENOMIC DNA]</scope>
    <source>
        <strain evidence="8 9">ALDC</strain>
    </source>
</reference>
<dbReference type="SMART" id="SM01211">
    <property type="entry name" value="GATase_5"/>
    <property type="match status" value="1"/>
</dbReference>
<keyword evidence="6" id="KW-0067">ATP-binding</keyword>
<dbReference type="KEGG" id="dax:FDQ92_14465"/>
<keyword evidence="3" id="KW-0547">Nucleotide-binding</keyword>
<organism evidence="8 9">
    <name type="scientific">Desulfoglaeba alkanexedens ALDC</name>
    <dbReference type="NCBI Taxonomy" id="980445"/>
    <lineage>
        <taxon>Bacteria</taxon>
        <taxon>Pseudomonadati</taxon>
        <taxon>Thermodesulfobacteriota</taxon>
        <taxon>Syntrophobacteria</taxon>
        <taxon>Syntrophobacterales</taxon>
        <taxon>Syntrophobacteraceae</taxon>
        <taxon>Desulfoglaeba</taxon>
    </lineage>
</organism>
<keyword evidence="9" id="KW-1185">Reference proteome</keyword>
<keyword evidence="5" id="KW-0378">Hydrolase</keyword>
<dbReference type="PROSITE" id="PS51273">
    <property type="entry name" value="GATASE_TYPE_1"/>
    <property type="match status" value="1"/>
</dbReference>
<reference evidence="8 9" key="2">
    <citation type="submission" date="2019-05" db="EMBL/GenBank/DDBJ databases">
        <authorList>
            <person name="Suflita J.M."/>
            <person name="Marks C.R."/>
        </authorList>
    </citation>
    <scope>NUCLEOTIDE SEQUENCE [LARGE SCALE GENOMIC DNA]</scope>
    <source>
        <strain evidence="8 9">ALDC</strain>
    </source>
</reference>
<dbReference type="SUPFAM" id="SSF52317">
    <property type="entry name" value="Class I glutamine amidotransferase-like"/>
    <property type="match status" value="1"/>
</dbReference>
<dbReference type="OrthoDB" id="9804441at2"/>
<evidence type="ECO:0000256" key="3">
    <source>
        <dbReference type="ARBA" id="ARBA00022741"/>
    </source>
</evidence>
<keyword evidence="2" id="KW-0436">Ligase</keyword>
<keyword evidence="4" id="KW-0658">Purine biosynthesis</keyword>
<dbReference type="Gene3D" id="3.40.50.880">
    <property type="match status" value="1"/>
</dbReference>
<evidence type="ECO:0000256" key="7">
    <source>
        <dbReference type="ARBA" id="ARBA00022962"/>
    </source>
</evidence>
<dbReference type="PANTHER" id="PTHR10099:SF1">
    <property type="entry name" value="PHOSPHORIBOSYLFORMYLGLYCINAMIDINE SYNTHASE"/>
    <property type="match status" value="1"/>
</dbReference>
<dbReference type="PIRSF" id="PIRSF001586">
    <property type="entry name" value="FGAM_synth_I"/>
    <property type="match status" value="1"/>
</dbReference>
<evidence type="ECO:0000256" key="5">
    <source>
        <dbReference type="ARBA" id="ARBA00022801"/>
    </source>
</evidence>
<dbReference type="GO" id="GO:0006189">
    <property type="term" value="P:'de novo' IMP biosynthetic process"/>
    <property type="evidence" value="ECO:0007669"/>
    <property type="project" value="InterPro"/>
</dbReference>
<sequence length="274" mass="29935">MGKVKALVLTGFGLNCDWETAHALERVGAHAERVHLNSLVTGGKTLAVYQVFVVGGGFSWADEHGAGVILAMRLKHRLGDAIREFIAKGGLILGICNGFQVLVNLGVLPAFDGVSFTREVALIHNDCGNFRDQWVHLAVNAESPCVFTRGLERLELPVRHGEGKFYAGTKVMEKLEANGQVVLRYAGADGAPAQGSFPENPNGSLNDIAGICDPSGRIFGLMPHPEAYHHWTHHPDWTLQKERLRRQNVRFSEEGIGLEIFRNAVHYASESHGA</sequence>
<evidence type="ECO:0000256" key="1">
    <source>
        <dbReference type="ARBA" id="ARBA00022490"/>
    </source>
</evidence>
<dbReference type="RefSeq" id="WP_137425549.1">
    <property type="nucleotide sequence ID" value="NZ_CP040098.1"/>
</dbReference>
<dbReference type="InterPro" id="IPR029062">
    <property type="entry name" value="Class_I_gatase-like"/>
</dbReference>
<dbReference type="InterPro" id="IPR010075">
    <property type="entry name" value="PRibForGlyAmidine_synth_PurQ"/>
</dbReference>
<evidence type="ECO:0000313" key="8">
    <source>
        <dbReference type="EMBL" id="QCQ23270.1"/>
    </source>
</evidence>
<gene>
    <name evidence="8" type="ORF">FDQ92_14465</name>
</gene>
<dbReference type="GO" id="GO:0004642">
    <property type="term" value="F:phosphoribosylformylglycinamidine synthase activity"/>
    <property type="evidence" value="ECO:0007669"/>
    <property type="project" value="InterPro"/>
</dbReference>
<dbReference type="GO" id="GO:0005737">
    <property type="term" value="C:cytoplasm"/>
    <property type="evidence" value="ECO:0007669"/>
    <property type="project" value="TreeGrafter"/>
</dbReference>
<dbReference type="Proteomes" id="UP000298602">
    <property type="component" value="Chromosome"/>
</dbReference>
<evidence type="ECO:0000313" key="9">
    <source>
        <dbReference type="Proteomes" id="UP000298602"/>
    </source>
</evidence>
<dbReference type="PANTHER" id="PTHR10099">
    <property type="entry name" value="PHOSPHORIBOSYLFORMYLGLYCINAMIDINE SYNTHASE"/>
    <property type="match status" value="1"/>
</dbReference>
<protein>
    <submittedName>
        <fullName evidence="8">Phosphoribosylformylglycinamidine synthase subunit PurQ</fullName>
    </submittedName>
</protein>
<dbReference type="EMBL" id="CP040098">
    <property type="protein sequence ID" value="QCQ23270.1"/>
    <property type="molecule type" value="Genomic_DNA"/>
</dbReference>
<name>A0A4P8L5S3_9BACT</name>
<accession>A0A4P8L5S3</accession>
<proteinExistence type="predicted"/>
<evidence type="ECO:0000256" key="2">
    <source>
        <dbReference type="ARBA" id="ARBA00022598"/>
    </source>
</evidence>
<dbReference type="GO" id="GO:0016787">
    <property type="term" value="F:hydrolase activity"/>
    <property type="evidence" value="ECO:0007669"/>
    <property type="project" value="UniProtKB-KW"/>
</dbReference>
<evidence type="ECO:0000256" key="6">
    <source>
        <dbReference type="ARBA" id="ARBA00022840"/>
    </source>
</evidence>
<evidence type="ECO:0000256" key="4">
    <source>
        <dbReference type="ARBA" id="ARBA00022755"/>
    </source>
</evidence>
<keyword evidence="1" id="KW-0963">Cytoplasm</keyword>
<keyword evidence="7" id="KW-0315">Glutamine amidotransferase</keyword>
<dbReference type="AlphaFoldDB" id="A0A4P8L5S3"/>
<dbReference type="Pfam" id="PF13507">
    <property type="entry name" value="GATase_5"/>
    <property type="match status" value="1"/>
</dbReference>
<dbReference type="GO" id="GO:0005524">
    <property type="term" value="F:ATP binding"/>
    <property type="evidence" value="ECO:0007669"/>
    <property type="project" value="UniProtKB-KW"/>
</dbReference>